<evidence type="ECO:0000313" key="3">
    <source>
        <dbReference type="Proteomes" id="UP001500843"/>
    </source>
</evidence>
<reference evidence="3" key="1">
    <citation type="journal article" date="2019" name="Int. J. Syst. Evol. Microbiol.">
        <title>The Global Catalogue of Microorganisms (GCM) 10K type strain sequencing project: providing services to taxonomists for standard genome sequencing and annotation.</title>
        <authorList>
            <consortium name="The Broad Institute Genomics Platform"/>
            <consortium name="The Broad Institute Genome Sequencing Center for Infectious Disease"/>
            <person name="Wu L."/>
            <person name="Ma J."/>
        </authorList>
    </citation>
    <scope>NUCLEOTIDE SEQUENCE [LARGE SCALE GENOMIC DNA]</scope>
    <source>
        <strain evidence="3">JCM 17975</strain>
    </source>
</reference>
<evidence type="ECO:0000313" key="2">
    <source>
        <dbReference type="EMBL" id="GAA4707792.1"/>
    </source>
</evidence>
<keyword evidence="3" id="KW-1185">Reference proteome</keyword>
<gene>
    <name evidence="2" type="ORF">GCM10023198_32870</name>
</gene>
<evidence type="ECO:0008006" key="4">
    <source>
        <dbReference type="Google" id="ProtNLM"/>
    </source>
</evidence>
<comment type="caution">
    <text evidence="2">The sequence shown here is derived from an EMBL/GenBank/DDBJ whole genome shotgun (WGS) entry which is preliminary data.</text>
</comment>
<name>A0ABP8XJZ3_9MICO</name>
<sequence>MPTEHELDLIDAAAMESHDALDTRPAHQMLTRQIWTALRGLGLTHGSVTCIGMDAATFTGHATPEEYGEAGSYAEWTGPIRPAGDIYDAVLTPQFDTDPPLDVIIANLPYADLHFRSSHARRVLQVHQELLFAAAERTAAGGFLVALATRHLMDHENPMFRRAIDQELDLLGAVRLPGTIYHPTLTHEQTSPTDLLVLRRRLDGEPNRSVPWVDSGRGVFPSGQASINTYFTNYPHHVVGRIDFVEDCDHRTPRMTVVAPDRELEPALRLSLRQIAQEGRANGLTAASLSPSAEAGRSARTSAPSRRDRAFPTSNTPGV</sequence>
<protein>
    <recommendedName>
        <fullName evidence="4">DNA methylase adenine-specific domain-containing protein</fullName>
    </recommendedName>
</protein>
<organism evidence="2 3">
    <name type="scientific">Promicromonospora umidemergens</name>
    <dbReference type="NCBI Taxonomy" id="629679"/>
    <lineage>
        <taxon>Bacteria</taxon>
        <taxon>Bacillati</taxon>
        <taxon>Actinomycetota</taxon>
        <taxon>Actinomycetes</taxon>
        <taxon>Micrococcales</taxon>
        <taxon>Promicromonosporaceae</taxon>
        <taxon>Promicromonospora</taxon>
    </lineage>
</organism>
<dbReference type="InterPro" id="IPR029063">
    <property type="entry name" value="SAM-dependent_MTases_sf"/>
</dbReference>
<accession>A0ABP8XJZ3</accession>
<feature type="region of interest" description="Disordered" evidence="1">
    <location>
        <begin position="282"/>
        <end position="319"/>
    </location>
</feature>
<proteinExistence type="predicted"/>
<dbReference type="EMBL" id="BAABHM010000013">
    <property type="protein sequence ID" value="GAA4707792.1"/>
    <property type="molecule type" value="Genomic_DNA"/>
</dbReference>
<dbReference type="Proteomes" id="UP001500843">
    <property type="component" value="Unassembled WGS sequence"/>
</dbReference>
<dbReference type="RefSeq" id="WP_253873216.1">
    <property type="nucleotide sequence ID" value="NZ_BAABHM010000013.1"/>
</dbReference>
<evidence type="ECO:0000256" key="1">
    <source>
        <dbReference type="SAM" id="MobiDB-lite"/>
    </source>
</evidence>
<dbReference type="SUPFAM" id="SSF53335">
    <property type="entry name" value="S-adenosyl-L-methionine-dependent methyltransferases"/>
    <property type="match status" value="1"/>
</dbReference>